<name>A0A8J8T3F6_HALGN</name>
<sequence>MINVDQPSREYDEQNSQQQELFIQNSSSCDFSHIADQKPRHQIINPPSQGNSQFAQLQNSYVSFVENSQEIEGCVAYPLKSEIEIKEPDQSGEEELSQSSQMSPNQQLQQIQGHVGNIFHIQLAPQLLLSSGDLQLSQLPQNSPAPHTIVPFFGGSPFIAQNINQRMDFDPRVKENLGVCLQVQQNLPNFFQMSDSSCSGKNQFGFREQKNQISKKLDINAEGGNSTGQIQNLEQVLSKVKNIQKQDNREGSSPYAVGERTLYEEKVQNQQMSISSAYKIPALY</sequence>
<accession>A0A8J8T3F6</accession>
<dbReference type="AlphaFoldDB" id="A0A8J8T3F6"/>
<protein>
    <submittedName>
        <fullName evidence="2">Uncharacterized protein</fullName>
    </submittedName>
</protein>
<evidence type="ECO:0000256" key="1">
    <source>
        <dbReference type="SAM" id="MobiDB-lite"/>
    </source>
</evidence>
<reference evidence="2" key="1">
    <citation type="submission" date="2019-06" db="EMBL/GenBank/DDBJ databases">
        <authorList>
            <person name="Zheng W."/>
        </authorList>
    </citation>
    <scope>NUCLEOTIDE SEQUENCE</scope>
    <source>
        <strain evidence="2">QDHG01</strain>
    </source>
</reference>
<keyword evidence="3" id="KW-1185">Reference proteome</keyword>
<evidence type="ECO:0000313" key="3">
    <source>
        <dbReference type="Proteomes" id="UP000785679"/>
    </source>
</evidence>
<proteinExistence type="predicted"/>
<organism evidence="2 3">
    <name type="scientific">Halteria grandinella</name>
    <dbReference type="NCBI Taxonomy" id="5974"/>
    <lineage>
        <taxon>Eukaryota</taxon>
        <taxon>Sar</taxon>
        <taxon>Alveolata</taxon>
        <taxon>Ciliophora</taxon>
        <taxon>Intramacronucleata</taxon>
        <taxon>Spirotrichea</taxon>
        <taxon>Stichotrichia</taxon>
        <taxon>Sporadotrichida</taxon>
        <taxon>Halteriidae</taxon>
        <taxon>Halteria</taxon>
    </lineage>
</organism>
<dbReference type="Proteomes" id="UP000785679">
    <property type="component" value="Unassembled WGS sequence"/>
</dbReference>
<dbReference type="EMBL" id="RRYP01006888">
    <property type="protein sequence ID" value="TNV80897.1"/>
    <property type="molecule type" value="Genomic_DNA"/>
</dbReference>
<comment type="caution">
    <text evidence="2">The sequence shown here is derived from an EMBL/GenBank/DDBJ whole genome shotgun (WGS) entry which is preliminary data.</text>
</comment>
<gene>
    <name evidence="2" type="ORF">FGO68_gene2999</name>
</gene>
<evidence type="ECO:0000313" key="2">
    <source>
        <dbReference type="EMBL" id="TNV80897.1"/>
    </source>
</evidence>
<feature type="region of interest" description="Disordered" evidence="1">
    <location>
        <begin position="88"/>
        <end position="109"/>
    </location>
</feature>